<evidence type="ECO:0008006" key="3">
    <source>
        <dbReference type="Google" id="ProtNLM"/>
    </source>
</evidence>
<dbReference type="InterPro" id="IPR043822">
    <property type="entry name" value="EsV_1_7_cys"/>
</dbReference>
<sequence>MHAGCTKLPSFNFPGMTPAARCGTHREEGMVNVRHRVCQHEGCGTEAKYNLPGEPHGAFCGQHKLKDMERVNTRRCSADGCDKRASFNHSGTALPPLDSHNLYIPYQSVPRCRVPQGPAPPLQLCWQDCCVMWPLVPGTVIKTARLWMI</sequence>
<evidence type="ECO:0000313" key="2">
    <source>
        <dbReference type="Proteomes" id="UP001314263"/>
    </source>
</evidence>
<name>A0AAV1I9D3_9CHLO</name>
<dbReference type="Pfam" id="PF19114">
    <property type="entry name" value="EsV_1_7_cys"/>
    <property type="match status" value="3"/>
</dbReference>
<dbReference type="AlphaFoldDB" id="A0AAV1I9D3"/>
<comment type="caution">
    <text evidence="1">The sequence shown here is derived from an EMBL/GenBank/DDBJ whole genome shotgun (WGS) entry which is preliminary data.</text>
</comment>
<dbReference type="EMBL" id="CAUYUE010000009">
    <property type="protein sequence ID" value="CAK0783707.1"/>
    <property type="molecule type" value="Genomic_DNA"/>
</dbReference>
<protein>
    <recommendedName>
        <fullName evidence="3">EsV-1-7</fullName>
    </recommendedName>
</protein>
<accession>A0AAV1I9D3</accession>
<keyword evidence="2" id="KW-1185">Reference proteome</keyword>
<proteinExistence type="predicted"/>
<dbReference type="Proteomes" id="UP001314263">
    <property type="component" value="Unassembled WGS sequence"/>
</dbReference>
<evidence type="ECO:0000313" key="1">
    <source>
        <dbReference type="EMBL" id="CAK0783707.1"/>
    </source>
</evidence>
<dbReference type="SMART" id="SM01425">
    <property type="entry name" value="EsV_1_7"/>
    <property type="match status" value="2"/>
</dbReference>
<dbReference type="Gene3D" id="6.10.140.110">
    <property type="match status" value="1"/>
</dbReference>
<reference evidence="1 2" key="1">
    <citation type="submission" date="2023-10" db="EMBL/GenBank/DDBJ databases">
        <authorList>
            <person name="Maclean D."/>
            <person name="Macfadyen A."/>
        </authorList>
    </citation>
    <scope>NUCLEOTIDE SEQUENCE [LARGE SCALE GENOMIC DNA]</scope>
</reference>
<gene>
    <name evidence="1" type="ORF">CVIRNUC_006906</name>
</gene>
<organism evidence="1 2">
    <name type="scientific">Coccomyxa viridis</name>
    <dbReference type="NCBI Taxonomy" id="1274662"/>
    <lineage>
        <taxon>Eukaryota</taxon>
        <taxon>Viridiplantae</taxon>
        <taxon>Chlorophyta</taxon>
        <taxon>core chlorophytes</taxon>
        <taxon>Trebouxiophyceae</taxon>
        <taxon>Trebouxiophyceae incertae sedis</taxon>
        <taxon>Coccomyxaceae</taxon>
        <taxon>Coccomyxa</taxon>
    </lineage>
</organism>